<dbReference type="PANTHER" id="PTHR10099:SF1">
    <property type="entry name" value="PHOSPHORIBOSYLFORMYLGLYCINAMIDINE SYNTHASE"/>
    <property type="match status" value="1"/>
</dbReference>
<dbReference type="Gene3D" id="3.30.1330.10">
    <property type="entry name" value="PurM-like, N-terminal domain"/>
    <property type="match status" value="1"/>
</dbReference>
<proteinExistence type="predicted"/>
<reference evidence="2 3" key="1">
    <citation type="submission" date="2015-09" db="EMBL/GenBank/DDBJ databases">
        <title>Draft genome of the parasitic nematode Teladorsagia circumcincta isolate WARC Sus (inbred).</title>
        <authorList>
            <person name="Mitreva M."/>
        </authorList>
    </citation>
    <scope>NUCLEOTIDE SEQUENCE [LARGE SCALE GENOMIC DNA]</scope>
    <source>
        <strain evidence="2 3">S</strain>
    </source>
</reference>
<name>A0A2G9T9D5_TELCI</name>
<feature type="non-terminal residue" evidence="2">
    <location>
        <position position="1"/>
    </location>
</feature>
<dbReference type="GO" id="GO:0004642">
    <property type="term" value="F:phosphoribosylformylglycinamidine synthase activity"/>
    <property type="evidence" value="ECO:0007669"/>
    <property type="project" value="TreeGrafter"/>
</dbReference>
<dbReference type="AlphaFoldDB" id="A0A2G9T9D5"/>
<dbReference type="EMBL" id="KZ395641">
    <property type="protein sequence ID" value="PIO54525.1"/>
    <property type="molecule type" value="Genomic_DNA"/>
</dbReference>
<dbReference type="InterPro" id="IPR036921">
    <property type="entry name" value="PurM-like_N_sf"/>
</dbReference>
<dbReference type="InterPro" id="IPR055181">
    <property type="entry name" value="FGAR-AT_PurM_N-like"/>
</dbReference>
<dbReference type="OrthoDB" id="5830053at2759"/>
<dbReference type="GO" id="GO:0006164">
    <property type="term" value="P:purine nucleotide biosynthetic process"/>
    <property type="evidence" value="ECO:0007669"/>
    <property type="project" value="TreeGrafter"/>
</dbReference>
<dbReference type="Proteomes" id="UP000230423">
    <property type="component" value="Unassembled WGS sequence"/>
</dbReference>
<gene>
    <name evidence="2" type="ORF">TELCIR_24111</name>
</gene>
<keyword evidence="3" id="KW-1185">Reference proteome</keyword>
<accession>A0A2G9T9D5</accession>
<sequence>VGGAVAVGEQPIKGLISPGAGARMTVAETLTNLLAAPITDIRDVKMSGNWMWAAKCEGEGARLVEACDALCKALAAVGCAIDGGKDSLSMAAKVGDELAPGTLVLSAYAPCPDVTKVLTPDFKGPKVGTDCTKIIYVRMGCSLKHNRLGGSALAQALRQ</sequence>
<evidence type="ECO:0000259" key="1">
    <source>
        <dbReference type="Pfam" id="PF22689"/>
    </source>
</evidence>
<feature type="non-terminal residue" evidence="2">
    <location>
        <position position="159"/>
    </location>
</feature>
<dbReference type="PANTHER" id="PTHR10099">
    <property type="entry name" value="PHOSPHORIBOSYLFORMYLGLYCINAMIDINE SYNTHASE"/>
    <property type="match status" value="1"/>
</dbReference>
<protein>
    <recommendedName>
        <fullName evidence="1">FGAR-AT PurM N-terminal-like domain-containing protein</fullName>
    </recommendedName>
</protein>
<organism evidence="2 3">
    <name type="scientific">Teladorsagia circumcincta</name>
    <name type="common">Brown stomach worm</name>
    <name type="synonym">Ostertagia circumcincta</name>
    <dbReference type="NCBI Taxonomy" id="45464"/>
    <lineage>
        <taxon>Eukaryota</taxon>
        <taxon>Metazoa</taxon>
        <taxon>Ecdysozoa</taxon>
        <taxon>Nematoda</taxon>
        <taxon>Chromadorea</taxon>
        <taxon>Rhabditida</taxon>
        <taxon>Rhabditina</taxon>
        <taxon>Rhabditomorpha</taxon>
        <taxon>Strongyloidea</taxon>
        <taxon>Trichostrongylidae</taxon>
        <taxon>Teladorsagia</taxon>
    </lineage>
</organism>
<feature type="domain" description="FGAR-AT PurM N-terminal-like" evidence="1">
    <location>
        <begin position="2"/>
        <end position="110"/>
    </location>
</feature>
<evidence type="ECO:0000313" key="3">
    <source>
        <dbReference type="Proteomes" id="UP000230423"/>
    </source>
</evidence>
<dbReference type="Pfam" id="PF22689">
    <property type="entry name" value="FGAR-AT_PurM_N-like"/>
    <property type="match status" value="1"/>
</dbReference>
<evidence type="ECO:0000313" key="2">
    <source>
        <dbReference type="EMBL" id="PIO54525.1"/>
    </source>
</evidence>
<dbReference type="GO" id="GO:0005737">
    <property type="term" value="C:cytoplasm"/>
    <property type="evidence" value="ECO:0007669"/>
    <property type="project" value="TreeGrafter"/>
</dbReference>
<dbReference type="SUPFAM" id="SSF55326">
    <property type="entry name" value="PurM N-terminal domain-like"/>
    <property type="match status" value="1"/>
</dbReference>